<evidence type="ECO:0000259" key="4">
    <source>
        <dbReference type="PROSITE" id="PS01180"/>
    </source>
</evidence>
<feature type="domain" description="CUB" evidence="4">
    <location>
        <begin position="141"/>
        <end position="254"/>
    </location>
</feature>
<dbReference type="Gene3D" id="2.60.120.290">
    <property type="entry name" value="Spermadhesin, CUB domain"/>
    <property type="match status" value="2"/>
</dbReference>
<reference evidence="6" key="1">
    <citation type="submission" date="2022-11" db="EMBL/GenBank/DDBJ databases">
        <authorList>
            <person name="Kikuchi T."/>
        </authorList>
    </citation>
    <scope>NUCLEOTIDE SEQUENCE</scope>
    <source>
        <strain evidence="6">PS1010</strain>
    </source>
</reference>
<dbReference type="CDD" id="cd00037">
    <property type="entry name" value="CLECT"/>
    <property type="match status" value="1"/>
</dbReference>
<dbReference type="OrthoDB" id="5866178at2759"/>
<dbReference type="Gene3D" id="3.10.100.10">
    <property type="entry name" value="Mannose-Binding Protein A, subunit A"/>
    <property type="match status" value="1"/>
</dbReference>
<evidence type="ECO:0000256" key="1">
    <source>
        <dbReference type="ARBA" id="ARBA00023157"/>
    </source>
</evidence>
<proteinExistence type="predicted"/>
<dbReference type="InterPro" id="IPR050976">
    <property type="entry name" value="Snaclec"/>
</dbReference>
<dbReference type="Pfam" id="PF00431">
    <property type="entry name" value="CUB"/>
    <property type="match status" value="1"/>
</dbReference>
<feature type="domain" description="C-type lectin" evidence="5">
    <location>
        <begin position="32"/>
        <end position="142"/>
    </location>
</feature>
<feature type="signal peptide" evidence="3">
    <location>
        <begin position="1"/>
        <end position="15"/>
    </location>
</feature>
<dbReference type="PANTHER" id="PTHR22991:SF42">
    <property type="entry name" value="C-TYPE LECTIN DOMAIN-CONTAINING PROTEIN"/>
    <property type="match status" value="1"/>
</dbReference>
<dbReference type="CDD" id="cd00041">
    <property type="entry name" value="CUB"/>
    <property type="match status" value="1"/>
</dbReference>
<dbReference type="InterPro" id="IPR016186">
    <property type="entry name" value="C-type_lectin-like/link_sf"/>
</dbReference>
<evidence type="ECO:0008006" key="8">
    <source>
        <dbReference type="Google" id="ProtNLM"/>
    </source>
</evidence>
<dbReference type="Pfam" id="PF00059">
    <property type="entry name" value="Lectin_C"/>
    <property type="match status" value="1"/>
</dbReference>
<gene>
    <name evidence="6" type="ORF">CAMP_LOCUS13953</name>
</gene>
<dbReference type="SMART" id="SM00034">
    <property type="entry name" value="CLECT"/>
    <property type="match status" value="1"/>
</dbReference>
<dbReference type="PROSITE" id="PS00615">
    <property type="entry name" value="C_TYPE_LECTIN_1"/>
    <property type="match status" value="1"/>
</dbReference>
<evidence type="ECO:0000259" key="5">
    <source>
        <dbReference type="PROSITE" id="PS50041"/>
    </source>
</evidence>
<dbReference type="InterPro" id="IPR035914">
    <property type="entry name" value="Sperma_CUB_dom_sf"/>
</dbReference>
<evidence type="ECO:0000313" key="7">
    <source>
        <dbReference type="Proteomes" id="UP001152747"/>
    </source>
</evidence>
<keyword evidence="7" id="KW-1185">Reference proteome</keyword>
<dbReference type="PROSITE" id="PS50041">
    <property type="entry name" value="C_TYPE_LECTIN_2"/>
    <property type="match status" value="1"/>
</dbReference>
<dbReference type="PANTHER" id="PTHR22991">
    <property type="entry name" value="PROTEIN CBG13490"/>
    <property type="match status" value="1"/>
</dbReference>
<evidence type="ECO:0000313" key="6">
    <source>
        <dbReference type="EMBL" id="CAI5451316.1"/>
    </source>
</evidence>
<name>A0A9P1N7V1_9PELO</name>
<feature type="chain" id="PRO_5040318378" description="C-type lectin domain-containing protein" evidence="3">
    <location>
        <begin position="16"/>
        <end position="372"/>
    </location>
</feature>
<dbReference type="Proteomes" id="UP001152747">
    <property type="component" value="Unassembled WGS sequence"/>
</dbReference>
<evidence type="ECO:0000256" key="2">
    <source>
        <dbReference type="PROSITE-ProRule" id="PRU00059"/>
    </source>
</evidence>
<dbReference type="InterPro" id="IPR016187">
    <property type="entry name" value="CTDL_fold"/>
</dbReference>
<dbReference type="InterPro" id="IPR018378">
    <property type="entry name" value="C-type_lectin_CS"/>
</dbReference>
<dbReference type="SUPFAM" id="SSF49854">
    <property type="entry name" value="Spermadhesin, CUB domain"/>
    <property type="match status" value="2"/>
</dbReference>
<dbReference type="AlphaFoldDB" id="A0A9P1N7V1"/>
<protein>
    <recommendedName>
        <fullName evidence="8">C-type lectin domain-containing protein</fullName>
    </recommendedName>
</protein>
<dbReference type="EMBL" id="CANHGI010000005">
    <property type="protein sequence ID" value="CAI5451316.1"/>
    <property type="molecule type" value="Genomic_DNA"/>
</dbReference>
<comment type="caution">
    <text evidence="2">Lacks conserved residue(s) required for the propagation of feature annotation.</text>
</comment>
<keyword evidence="1" id="KW-1015">Disulfide bond</keyword>
<dbReference type="InterPro" id="IPR000859">
    <property type="entry name" value="CUB_dom"/>
</dbReference>
<dbReference type="InterPro" id="IPR001304">
    <property type="entry name" value="C-type_lectin-like"/>
</dbReference>
<evidence type="ECO:0000256" key="3">
    <source>
        <dbReference type="SAM" id="SignalP"/>
    </source>
</evidence>
<comment type="caution">
    <text evidence="6">The sequence shown here is derived from an EMBL/GenBank/DDBJ whole genome shotgun (WGS) entry which is preliminary data.</text>
</comment>
<accession>A0A9P1N7V1</accession>
<dbReference type="SMART" id="SM00042">
    <property type="entry name" value="CUB"/>
    <property type="match status" value="1"/>
</dbReference>
<dbReference type="SUPFAM" id="SSF56436">
    <property type="entry name" value="C-type lectin-like"/>
    <property type="match status" value="1"/>
</dbReference>
<organism evidence="6 7">
    <name type="scientific">Caenorhabditis angaria</name>
    <dbReference type="NCBI Taxonomy" id="860376"/>
    <lineage>
        <taxon>Eukaryota</taxon>
        <taxon>Metazoa</taxon>
        <taxon>Ecdysozoa</taxon>
        <taxon>Nematoda</taxon>
        <taxon>Chromadorea</taxon>
        <taxon>Rhabditida</taxon>
        <taxon>Rhabditina</taxon>
        <taxon>Rhabditomorpha</taxon>
        <taxon>Rhabditoidea</taxon>
        <taxon>Rhabditidae</taxon>
        <taxon>Peloderinae</taxon>
        <taxon>Caenorhabditis</taxon>
    </lineage>
</organism>
<sequence length="372" mass="42664">MYFFLLIFIFALGQGDLPCPQNWIHVAQLDVCYLSASHPAQWEFAEQYCNERESHMVSIDNQEQADVVKGIFGRENPDFLNWIGLRWNETAGNFTWSNGKPMTYSEFLPNSDNEECVSLALDENLYGWKSISCYYSQFFMCQKPAEGIRTIWHIGETSGTISMKNYSNLESITHIIKAPENSRVLLKFLDFDTEKSRDYVTISDLKTAFRISLLSGELEPGFEVLAKYNEVVINFKSDEDENDHRGFELNYDVISPLPTITFNNKIGIVSPPETENPYILQKYLITCEPEHHAIIKILDFELNMNDRLKFFDGETDDKRGKLATLRNGSDKTPLKSIGHVLLIAFESSQNAGNWKLSYECVYNGNLGDEIEI</sequence>
<dbReference type="PROSITE" id="PS01180">
    <property type="entry name" value="CUB"/>
    <property type="match status" value="1"/>
</dbReference>
<keyword evidence="3" id="KW-0732">Signal</keyword>